<dbReference type="SUPFAM" id="SSF52540">
    <property type="entry name" value="P-loop containing nucleoside triphosphate hydrolases"/>
    <property type="match status" value="1"/>
</dbReference>
<evidence type="ECO:0000313" key="5">
    <source>
        <dbReference type="Proteomes" id="UP001162131"/>
    </source>
</evidence>
<dbReference type="SUPFAM" id="SSF48452">
    <property type="entry name" value="TPR-like"/>
    <property type="match status" value="1"/>
</dbReference>
<dbReference type="EMBL" id="CAJZBQ010000040">
    <property type="protein sequence ID" value="CAG9326097.1"/>
    <property type="molecule type" value="Genomic_DNA"/>
</dbReference>
<evidence type="ECO:0000256" key="2">
    <source>
        <dbReference type="SAM" id="Coils"/>
    </source>
</evidence>
<dbReference type="Gene3D" id="1.20.5.190">
    <property type="match status" value="2"/>
</dbReference>
<reference evidence="4" key="1">
    <citation type="submission" date="2021-09" db="EMBL/GenBank/DDBJ databases">
        <authorList>
            <consortium name="AG Swart"/>
            <person name="Singh M."/>
            <person name="Singh A."/>
            <person name="Seah K."/>
            <person name="Emmerich C."/>
        </authorList>
    </citation>
    <scope>NUCLEOTIDE SEQUENCE</scope>
    <source>
        <strain evidence="4">ATCC30299</strain>
    </source>
</reference>
<organism evidence="4 5">
    <name type="scientific">Blepharisma stoltei</name>
    <dbReference type="NCBI Taxonomy" id="1481888"/>
    <lineage>
        <taxon>Eukaryota</taxon>
        <taxon>Sar</taxon>
        <taxon>Alveolata</taxon>
        <taxon>Ciliophora</taxon>
        <taxon>Postciliodesmatophora</taxon>
        <taxon>Heterotrichea</taxon>
        <taxon>Heterotrichida</taxon>
        <taxon>Blepharismidae</taxon>
        <taxon>Blepharisma</taxon>
    </lineage>
</organism>
<name>A0AAU9JFS9_9CILI</name>
<dbReference type="PROSITE" id="PS50005">
    <property type="entry name" value="TPR"/>
    <property type="match status" value="1"/>
</dbReference>
<keyword evidence="5" id="KW-1185">Reference proteome</keyword>
<feature type="repeat" description="TPR" evidence="1">
    <location>
        <begin position="60"/>
        <end position="93"/>
    </location>
</feature>
<dbReference type="InterPro" id="IPR019734">
    <property type="entry name" value="TPR_rpt"/>
</dbReference>
<evidence type="ECO:0000256" key="3">
    <source>
        <dbReference type="SAM" id="MobiDB-lite"/>
    </source>
</evidence>
<feature type="coiled-coil region" evidence="2">
    <location>
        <begin position="423"/>
        <end position="457"/>
    </location>
</feature>
<dbReference type="Proteomes" id="UP001162131">
    <property type="component" value="Unassembled WGS sequence"/>
</dbReference>
<dbReference type="SMART" id="SM00028">
    <property type="entry name" value="TPR"/>
    <property type="match status" value="3"/>
</dbReference>
<dbReference type="Gene3D" id="1.25.40.10">
    <property type="entry name" value="Tetratricopeptide repeat domain"/>
    <property type="match status" value="1"/>
</dbReference>
<comment type="caution">
    <text evidence="4">The sequence shown here is derived from an EMBL/GenBank/DDBJ whole genome shotgun (WGS) entry which is preliminary data.</text>
</comment>
<dbReference type="InterPro" id="IPR011990">
    <property type="entry name" value="TPR-like_helical_dom_sf"/>
</dbReference>
<gene>
    <name evidence="4" type="ORF">BSTOLATCC_MIC40537</name>
</gene>
<dbReference type="InterPro" id="IPR000048">
    <property type="entry name" value="IQ_motif_EF-hand-BS"/>
</dbReference>
<keyword evidence="2" id="KW-0175">Coiled coil</keyword>
<dbReference type="PROSITE" id="PS50096">
    <property type="entry name" value="IQ"/>
    <property type="match status" value="2"/>
</dbReference>
<keyword evidence="1" id="KW-0802">TPR repeat</keyword>
<accession>A0AAU9JFS9</accession>
<evidence type="ECO:0000313" key="4">
    <source>
        <dbReference type="EMBL" id="CAG9326097.1"/>
    </source>
</evidence>
<protein>
    <submittedName>
        <fullName evidence="4">Uncharacterized protein</fullName>
    </submittedName>
</protein>
<dbReference type="InterPro" id="IPR027417">
    <property type="entry name" value="P-loop_NTPase"/>
</dbReference>
<sequence length="564" mass="65374">MALFLREKSMDFQELILNWNRTAMENLRQGNVSASFQLLNKAQDFLDQPHDREIKMKLKAITFNNLGCFYKKTGKVSLALKFLQKALDLDVTSPSEKTNLAGTHLNMCAIQSGMGNHELAIKHALKAIEFLKDVEEVEFAPSIGATTAIAYHNAGVEYEYLKNYEKAEECYKIGYGKAEENIGTGHNITEALLSCYNNVKSIRELQRTKEVKYYFEKSRAKSMRSVSERDTYRPNNSGPRKKEKPLLPIIKNVGKPKQKGKSKSFDYSYSPDIKLYGITGRNSSIEKPINLQRKIKSTNKMEMFIPTDLFNLKKEKPSYSLRNIASNNENDLPLKEVLEKLKTIENQSSDLHGKRKVHTKEIKNTEKERNFRPSSSFNDEIDKSPIPVKAVLKFPAIKLDLVDYAIKIQKIWKGYIARKKYKRLRLEAAHVKAKNAIETLEELKKQLKEEEKTIETKPISPLPLIPPSFPYKKPEKTFRKIQLAPIPEKKLENKIDKLIKIQAIIKGFIEKRKFLKKKQAAIMIQSYMKMIQAKRLYNYIRNAVIYIQYCWQEYSLRKLKRNSN</sequence>
<dbReference type="Pfam" id="PF13181">
    <property type="entry name" value="TPR_8"/>
    <property type="match status" value="2"/>
</dbReference>
<feature type="region of interest" description="Disordered" evidence="3">
    <location>
        <begin position="224"/>
        <end position="265"/>
    </location>
</feature>
<proteinExistence type="predicted"/>
<evidence type="ECO:0000256" key="1">
    <source>
        <dbReference type="PROSITE-ProRule" id="PRU00339"/>
    </source>
</evidence>
<dbReference type="Pfam" id="PF00612">
    <property type="entry name" value="IQ"/>
    <property type="match status" value="1"/>
</dbReference>
<dbReference type="AlphaFoldDB" id="A0AAU9JFS9"/>
<dbReference type="SMART" id="SM00015">
    <property type="entry name" value="IQ"/>
    <property type="match status" value="3"/>
</dbReference>